<organism evidence="3 4">
    <name type="scientific">Legionella israelensis</name>
    <dbReference type="NCBI Taxonomy" id="454"/>
    <lineage>
        <taxon>Bacteria</taxon>
        <taxon>Pseudomonadati</taxon>
        <taxon>Pseudomonadota</taxon>
        <taxon>Gammaproteobacteria</taxon>
        <taxon>Legionellales</taxon>
        <taxon>Legionellaceae</taxon>
        <taxon>Legionella</taxon>
    </lineage>
</organism>
<feature type="region of interest" description="Disordered" evidence="1">
    <location>
        <begin position="73"/>
        <end position="120"/>
    </location>
</feature>
<feature type="domain" description="SPOR" evidence="2">
    <location>
        <begin position="101"/>
        <end position="158"/>
    </location>
</feature>
<dbReference type="Pfam" id="PF05036">
    <property type="entry name" value="SPOR"/>
    <property type="match status" value="1"/>
</dbReference>
<dbReference type="Gene3D" id="3.30.70.1070">
    <property type="entry name" value="Sporulation related repeat"/>
    <property type="match status" value="1"/>
</dbReference>
<dbReference type="RefSeq" id="WP_135060016.1">
    <property type="nucleotide sequence ID" value="NZ_CP038254.1"/>
</dbReference>
<dbReference type="AlphaFoldDB" id="A0AAX1EFA2"/>
<reference evidence="3 4" key="1">
    <citation type="submission" date="2019-03" db="EMBL/GenBank/DDBJ databases">
        <title>Diverse conjugative elements silence natural transformation in Legionella species.</title>
        <authorList>
            <person name="Durieux I."/>
            <person name="Ginevra C."/>
            <person name="Attaiech L."/>
            <person name="Picq K."/>
            <person name="Juan P.A."/>
            <person name="Jarraud S."/>
            <person name="Charpentier X."/>
        </authorList>
    </citation>
    <scope>NUCLEOTIDE SEQUENCE [LARGE SCALE GENOMIC DNA]</scope>
    <source>
        <strain evidence="3 4">HL-0427-4011</strain>
    </source>
</reference>
<evidence type="ECO:0000313" key="3">
    <source>
        <dbReference type="EMBL" id="QBR83670.1"/>
    </source>
</evidence>
<evidence type="ECO:0000259" key="2">
    <source>
        <dbReference type="Pfam" id="PF05036"/>
    </source>
</evidence>
<feature type="compositionally biased region" description="Polar residues" evidence="1">
    <location>
        <begin position="108"/>
        <end position="118"/>
    </location>
</feature>
<name>A0AAX1EFA2_9GAMM</name>
<dbReference type="InterPro" id="IPR007730">
    <property type="entry name" value="SPOR-like_dom"/>
</dbReference>
<dbReference type="EMBL" id="CP038254">
    <property type="protein sequence ID" value="QBR83670.1"/>
    <property type="molecule type" value="Genomic_DNA"/>
</dbReference>
<evidence type="ECO:0000256" key="1">
    <source>
        <dbReference type="SAM" id="MobiDB-lite"/>
    </source>
</evidence>
<gene>
    <name evidence="3" type="ORF">E3983_04440</name>
</gene>
<dbReference type="GO" id="GO:0042834">
    <property type="term" value="F:peptidoglycan binding"/>
    <property type="evidence" value="ECO:0007669"/>
    <property type="project" value="InterPro"/>
</dbReference>
<dbReference type="InterPro" id="IPR036680">
    <property type="entry name" value="SPOR-like_sf"/>
</dbReference>
<dbReference type="Proteomes" id="UP000295517">
    <property type="component" value="Chromosome"/>
</dbReference>
<dbReference type="PROSITE" id="PS51257">
    <property type="entry name" value="PROKAR_LIPOPROTEIN"/>
    <property type="match status" value="1"/>
</dbReference>
<proteinExistence type="predicted"/>
<accession>A0AAX1EFA2</accession>
<evidence type="ECO:0000313" key="4">
    <source>
        <dbReference type="Proteomes" id="UP000295517"/>
    </source>
</evidence>
<protein>
    <submittedName>
        <fullName evidence="3">SPOR domain-containing protein</fullName>
    </submittedName>
</protein>
<sequence>MNHKNKLIIMSLCVAGLSSCTSMFEESQTVYQPYSYSQSHLYLEGRQPTSSNYEARDASDKPVSVPNTYHVGEYHSPSSHKNRDKNWVNSQNPMGYTVEVADDEKASSVASKLQSTPQNDRRAEVEYTRGGKTHYKGLYGTYDSYQAAKKALDSLPPEIKQNAKVRNWGTVQGNINR</sequence>